<dbReference type="EMBL" id="APND01000004">
    <property type="protein sequence ID" value="MES1930405.1"/>
    <property type="molecule type" value="Genomic_DNA"/>
</dbReference>
<dbReference type="Proteomes" id="UP001460888">
    <property type="component" value="Unassembled WGS sequence"/>
</dbReference>
<dbReference type="RefSeq" id="WP_353112575.1">
    <property type="nucleotide sequence ID" value="NZ_APND01000004.1"/>
</dbReference>
<accession>A0ABV2B452</accession>
<organism evidence="1 2">
    <name type="scientific">Salinisphaera dokdonensis CL-ES53</name>
    <dbReference type="NCBI Taxonomy" id="1304272"/>
    <lineage>
        <taxon>Bacteria</taxon>
        <taxon>Pseudomonadati</taxon>
        <taxon>Pseudomonadota</taxon>
        <taxon>Gammaproteobacteria</taxon>
        <taxon>Salinisphaerales</taxon>
        <taxon>Salinisphaeraceae</taxon>
        <taxon>Salinisphaera</taxon>
    </lineage>
</organism>
<sequence>MGKSVLYLLKCLDIDAFTIGTSSNVAQPVRTLPQKIDLDRSLQIPLEGEGARKVKSFSQHLFRRHRYTMPRGDGYTEWFDTEAWDPLLDFIASQAARLGAGKPEAISLPAPDAPTQETEAQRLAKRREVKRIQSVSIRSTNECAVLIAQCLETLFERDVRYAIDFFEGARDRSSRIYLLGRVREIKRCWSFYMTASHAQVIVLQRSEMQGHLVGRGATLNIGTRRGAMILDLQHVSRGMPEWVQDIQWPIETLLVSRRATTARAARVADRLKRAIESYCWTCPGSLDTPGL</sequence>
<name>A0ABV2B452_9GAMM</name>
<evidence type="ECO:0000313" key="1">
    <source>
        <dbReference type="EMBL" id="MES1930405.1"/>
    </source>
</evidence>
<protein>
    <submittedName>
        <fullName evidence="1">Uncharacterized protein</fullName>
    </submittedName>
</protein>
<reference evidence="1 2" key="1">
    <citation type="submission" date="2013-03" db="EMBL/GenBank/DDBJ databases">
        <title>Salinisphaera dokdonensis CL-ES53 Genome Sequencing.</title>
        <authorList>
            <person name="Li C."/>
            <person name="Lai Q."/>
            <person name="Shao Z."/>
        </authorList>
    </citation>
    <scope>NUCLEOTIDE SEQUENCE [LARGE SCALE GENOMIC DNA]</scope>
    <source>
        <strain evidence="1 2">CL-ES53</strain>
    </source>
</reference>
<evidence type="ECO:0000313" key="2">
    <source>
        <dbReference type="Proteomes" id="UP001460888"/>
    </source>
</evidence>
<keyword evidence="2" id="KW-1185">Reference proteome</keyword>
<proteinExistence type="predicted"/>
<comment type="caution">
    <text evidence="1">The sequence shown here is derived from an EMBL/GenBank/DDBJ whole genome shotgun (WGS) entry which is preliminary data.</text>
</comment>
<gene>
    <name evidence="1" type="ORF">SADO_14168</name>
</gene>